<dbReference type="Proteomes" id="UP000198345">
    <property type="component" value="Unassembled WGS sequence"/>
</dbReference>
<proteinExistence type="predicted"/>
<keyword evidence="2" id="KW-1185">Reference proteome</keyword>
<name>A0A226HJV3_9FLAO</name>
<dbReference type="AlphaFoldDB" id="A0A226HJV3"/>
<dbReference type="GO" id="GO:0016787">
    <property type="term" value="F:hydrolase activity"/>
    <property type="evidence" value="ECO:0007669"/>
    <property type="project" value="UniProtKB-KW"/>
</dbReference>
<evidence type="ECO:0000313" key="1">
    <source>
        <dbReference type="EMBL" id="OXA93760.1"/>
    </source>
</evidence>
<comment type="caution">
    <text evidence="1">The sequence shown here is derived from an EMBL/GenBank/DDBJ whole genome shotgun (WGS) entry which is preliminary data.</text>
</comment>
<sequence length="176" mass="19609">MMINYLIVPGLGNSGPEHWQTYFQNSGENFHRIEQQEWDAPACEDWIATINKKVSEFDLSTVVLVGHSLGCSTIAHWATKYNRPIKGALLVAPSDLEAPQYTFPTTGFAPIPQAKINFKTIVVASADDVWVSLERAKFFADNWGSEFINIGNAGHINVSSGHTNWDEGMEILKKIE</sequence>
<dbReference type="Gene3D" id="3.40.50.1820">
    <property type="entry name" value="alpha/beta hydrolase"/>
    <property type="match status" value="1"/>
</dbReference>
<dbReference type="InterPro" id="IPR010662">
    <property type="entry name" value="RBBP9/YdeN"/>
</dbReference>
<reference evidence="1 2" key="1">
    <citation type="submission" date="2016-11" db="EMBL/GenBank/DDBJ databases">
        <title>Whole genomes of Flavobacteriaceae.</title>
        <authorList>
            <person name="Stine C."/>
            <person name="Li C."/>
            <person name="Tadesse D."/>
        </authorList>
    </citation>
    <scope>NUCLEOTIDE SEQUENCE [LARGE SCALE GENOMIC DNA]</scope>
    <source>
        <strain evidence="1 2">DSM 18292</strain>
    </source>
</reference>
<organism evidence="1 2">
    <name type="scientific">Flavobacterium hercynium</name>
    <dbReference type="NCBI Taxonomy" id="387094"/>
    <lineage>
        <taxon>Bacteria</taxon>
        <taxon>Pseudomonadati</taxon>
        <taxon>Bacteroidota</taxon>
        <taxon>Flavobacteriia</taxon>
        <taxon>Flavobacteriales</taxon>
        <taxon>Flavobacteriaceae</taxon>
        <taxon>Flavobacterium</taxon>
    </lineage>
</organism>
<keyword evidence="1" id="KW-0378">Hydrolase</keyword>
<accession>A0A226HJV3</accession>
<dbReference type="Pfam" id="PF06821">
    <property type="entry name" value="Ser_hydrolase"/>
    <property type="match status" value="1"/>
</dbReference>
<evidence type="ECO:0000313" key="2">
    <source>
        <dbReference type="Proteomes" id="UP000198345"/>
    </source>
</evidence>
<protein>
    <submittedName>
        <fullName evidence="1">Alpha/beta hydrolase</fullName>
    </submittedName>
</protein>
<dbReference type="EMBL" id="MUGW01000012">
    <property type="protein sequence ID" value="OXA93760.1"/>
    <property type="molecule type" value="Genomic_DNA"/>
</dbReference>
<dbReference type="InterPro" id="IPR029058">
    <property type="entry name" value="AB_hydrolase_fold"/>
</dbReference>
<dbReference type="SUPFAM" id="SSF53474">
    <property type="entry name" value="alpha/beta-Hydrolases"/>
    <property type="match status" value="1"/>
</dbReference>
<gene>
    <name evidence="1" type="ORF">B0A66_05775</name>
</gene>